<keyword evidence="10 17" id="KW-0443">Lipid metabolism</keyword>
<keyword evidence="14 17" id="KW-1208">Phospholipid metabolism</keyword>
<keyword evidence="8 17" id="KW-0256">Endoplasmic reticulum</keyword>
<keyword evidence="9 17" id="KW-1133">Transmembrane helix</keyword>
<feature type="binding site" evidence="17">
    <location>
        <begin position="127"/>
        <end position="129"/>
    </location>
    <ligand>
        <name>S-adenosyl-L-methionine</name>
        <dbReference type="ChEBI" id="CHEBI:59789"/>
    </ligand>
</feature>
<feature type="topological domain" description="Lumenal" evidence="17">
    <location>
        <begin position="1"/>
        <end position="39"/>
    </location>
</feature>
<evidence type="ECO:0000256" key="16">
    <source>
        <dbReference type="ARBA" id="ARBA00052459"/>
    </source>
</evidence>
<dbReference type="PANTHER" id="PTHR15458">
    <property type="entry name" value="PHOSPHATIDYLETHANOLAMINE N-METHYLTRANSFERASE"/>
    <property type="match status" value="1"/>
</dbReference>
<evidence type="ECO:0000256" key="5">
    <source>
        <dbReference type="ARBA" id="ARBA00022679"/>
    </source>
</evidence>
<evidence type="ECO:0000313" key="19">
    <source>
        <dbReference type="EMBL" id="CCD22547.1"/>
    </source>
</evidence>
<proteinExistence type="inferred from homology"/>
<comment type="subcellular location">
    <subcellularLocation>
        <location evidence="17">Endoplasmic reticulum membrane</location>
        <topology evidence="17">Multi-pass membrane protein</topology>
    </subcellularLocation>
    <subcellularLocation>
        <location evidence="17">Mitochondrion membrane</location>
        <topology evidence="17">Multi-pass membrane protein</topology>
    </subcellularLocation>
</comment>
<feature type="binding site" evidence="17">
    <location>
        <begin position="209"/>
        <end position="210"/>
    </location>
    <ligand>
        <name>S-adenosyl-L-methionine</name>
        <dbReference type="ChEBI" id="CHEBI:59789"/>
    </ligand>
</feature>
<keyword evidence="4 17" id="KW-0489">Methyltransferase</keyword>
<feature type="transmembrane region" description="Helical" evidence="18">
    <location>
        <begin position="80"/>
        <end position="97"/>
    </location>
</feature>
<dbReference type="EMBL" id="HE580267">
    <property type="protein sequence ID" value="CCD22547.1"/>
    <property type="molecule type" value="Genomic_DNA"/>
</dbReference>
<comment type="pathway">
    <text evidence="2">Lipid metabolism.</text>
</comment>
<dbReference type="HOGENOM" id="CLU_086119_0_0_1"/>
<comment type="catalytic activity">
    <reaction evidence="16 17">
        <text>a 1,2-diacyl-sn-glycero-3-phospho-N-methylethanolamine + S-adenosyl-L-methionine = a 1,2-diacyl-sn-glycero-3-phospho-N,N-dimethylethanolamine + S-adenosyl-L-homocysteine + H(+)</text>
        <dbReference type="Rhea" id="RHEA:32735"/>
        <dbReference type="ChEBI" id="CHEBI:15378"/>
        <dbReference type="ChEBI" id="CHEBI:57856"/>
        <dbReference type="ChEBI" id="CHEBI:59789"/>
        <dbReference type="ChEBI" id="CHEBI:64572"/>
        <dbReference type="ChEBI" id="CHEBI:64573"/>
        <dbReference type="EC" id="2.1.1.71"/>
    </reaction>
</comment>
<comment type="similarity">
    <text evidence="17">Belongs to the class VI-like SAM-binding methyltransferase superfamily. PEMT/PEM2 methyltransferase family.</text>
</comment>
<dbReference type="Proteomes" id="UP000000689">
    <property type="component" value="Chromosome 1"/>
</dbReference>
<dbReference type="GO" id="GO:0006656">
    <property type="term" value="P:phosphatidylcholine biosynthetic process"/>
    <property type="evidence" value="ECO:0007669"/>
    <property type="project" value="UniProtKB-UniRule"/>
</dbReference>
<dbReference type="GO" id="GO:0031966">
    <property type="term" value="C:mitochondrial membrane"/>
    <property type="evidence" value="ECO:0007669"/>
    <property type="project" value="UniProtKB-SubCell"/>
</dbReference>
<keyword evidence="11 17" id="KW-0496">Mitochondrion</keyword>
<dbReference type="Gene3D" id="1.20.120.1630">
    <property type="match status" value="1"/>
</dbReference>
<evidence type="ECO:0000256" key="11">
    <source>
        <dbReference type="ARBA" id="ARBA00023128"/>
    </source>
</evidence>
<dbReference type="RefSeq" id="XP_003667790.1">
    <property type="nucleotide sequence ID" value="XM_003667742.1"/>
</dbReference>
<evidence type="ECO:0000256" key="4">
    <source>
        <dbReference type="ARBA" id="ARBA00022603"/>
    </source>
</evidence>
<dbReference type="InterPro" id="IPR007318">
    <property type="entry name" value="Phopholipid_MeTrfase"/>
</dbReference>
<dbReference type="PIRSF" id="PIRSF005444">
    <property type="entry name" value="PEMT"/>
    <property type="match status" value="1"/>
</dbReference>
<comment type="catalytic activity">
    <reaction evidence="15">
        <text>a 1,2-diacyl-sn-glycero-3-phospho-N,N-dimethylethanolamine + S-adenosyl-L-methionine = a 1,2-diacyl-sn-glycero-3-phosphocholine + S-adenosyl-L-homocysteine + H(+)</text>
        <dbReference type="Rhea" id="RHEA:32739"/>
        <dbReference type="ChEBI" id="CHEBI:15378"/>
        <dbReference type="ChEBI" id="CHEBI:57643"/>
        <dbReference type="ChEBI" id="CHEBI:57856"/>
        <dbReference type="ChEBI" id="CHEBI:59789"/>
        <dbReference type="ChEBI" id="CHEBI:64572"/>
        <dbReference type="EC" id="2.1.1.71"/>
    </reaction>
</comment>
<evidence type="ECO:0000256" key="15">
    <source>
        <dbReference type="ARBA" id="ARBA00051252"/>
    </source>
</evidence>
<evidence type="ECO:0000313" key="20">
    <source>
        <dbReference type="Proteomes" id="UP000000689"/>
    </source>
</evidence>
<name>G0W409_NAUDC</name>
<keyword evidence="20" id="KW-1185">Reference proteome</keyword>
<dbReference type="PANTHER" id="PTHR15458:SF5">
    <property type="entry name" value="PHOSPHATIDYLETHANOLAMINE N-METHYLTRANSFERASE"/>
    <property type="match status" value="1"/>
</dbReference>
<protein>
    <recommendedName>
        <fullName evidence="17">Phosphatidyl-N-methylethanolamine N-methyltransferase</fullName>
        <ecNumber evidence="17">2.1.1.71</ecNumber>
    </recommendedName>
    <alternativeName>
        <fullName evidence="17">Phospholipid methyltransferase</fullName>
        <shortName evidence="17">PLMT</shortName>
    </alternativeName>
</protein>
<keyword evidence="3 17" id="KW-0444">Lipid biosynthesis</keyword>
<dbReference type="OMA" id="PTFWNIA"/>
<dbReference type="EC" id="2.1.1.71" evidence="17"/>
<sequence length="228" mass="25623">MDEHIATETIDKIISSPQSTSSMVNEIVYSILNDIDITEKTFQLTLFFIAFNPLFWNIVARLEHSTHFLTKIAGNNAKRGCYLLAIIIFSLGIKRDLLFEQALKLQNTSSYLTDVPAIATVGIISIVIGQVLVLSSMYQLGITGTYLGDYFNILMEQRVTGFPFNVTNNPMYHGSTLSFLGTSLYMGKPSGLVITAFVWIMYSTALRFEEPFTAKIYAKREYAKSKHV</sequence>
<keyword evidence="7 17" id="KW-0812">Transmembrane</keyword>
<feature type="intramembrane region" description="Helical" evidence="17">
    <location>
        <begin position="40"/>
        <end position="60"/>
    </location>
</feature>
<dbReference type="GO" id="GO:0032259">
    <property type="term" value="P:methylation"/>
    <property type="evidence" value="ECO:0007669"/>
    <property type="project" value="UniProtKB-KW"/>
</dbReference>
<keyword evidence="13 17" id="KW-0594">Phospholipid biosynthesis</keyword>
<evidence type="ECO:0000256" key="3">
    <source>
        <dbReference type="ARBA" id="ARBA00022516"/>
    </source>
</evidence>
<dbReference type="KEGG" id="ndi:NDAI_0A03900"/>
<dbReference type="UniPathway" id="UPA00753"/>
<dbReference type="Pfam" id="PF04191">
    <property type="entry name" value="PEMT"/>
    <property type="match status" value="1"/>
</dbReference>
<comment type="caution">
    <text evidence="17">Lacks conserved residue(s) required for the propagation of feature annotation.</text>
</comment>
<dbReference type="FunFam" id="1.20.120.1630:FF:000005">
    <property type="entry name" value="Phosphatidylethanolamine N-methyltransferase"/>
    <property type="match status" value="1"/>
</dbReference>
<dbReference type="GO" id="GO:0005789">
    <property type="term" value="C:endoplasmic reticulum membrane"/>
    <property type="evidence" value="ECO:0007669"/>
    <property type="project" value="UniProtKB-SubCell"/>
</dbReference>
<feature type="topological domain" description="Lumenal" evidence="17">
    <location>
        <begin position="61"/>
        <end position="72"/>
    </location>
</feature>
<reference evidence="19 20" key="1">
    <citation type="journal article" date="2011" name="Proc. Natl. Acad. Sci. U.S.A.">
        <title>Evolutionary erosion of yeast sex chromosomes by mating-type switching accidents.</title>
        <authorList>
            <person name="Gordon J.L."/>
            <person name="Armisen D."/>
            <person name="Proux-Wera E."/>
            <person name="Oheigeartaigh S.S."/>
            <person name="Byrne K.P."/>
            <person name="Wolfe K.H."/>
        </authorList>
    </citation>
    <scope>NUCLEOTIDE SEQUENCE [LARGE SCALE GENOMIC DNA]</scope>
    <source>
        <strain evidence="20">ATCC 10597 / BCRC 20456 / CBS 421 / NBRC 0211 / NRRL Y-12639</strain>
    </source>
</reference>
<dbReference type="OrthoDB" id="8300106at2759"/>
<evidence type="ECO:0000256" key="12">
    <source>
        <dbReference type="ARBA" id="ARBA00023136"/>
    </source>
</evidence>
<evidence type="ECO:0000256" key="13">
    <source>
        <dbReference type="ARBA" id="ARBA00023209"/>
    </source>
</evidence>
<keyword evidence="5 17" id="KW-0808">Transferase</keyword>
<evidence type="ECO:0000256" key="18">
    <source>
        <dbReference type="SAM" id="Phobius"/>
    </source>
</evidence>
<comment type="pathway">
    <text evidence="1 17">Phospholipid metabolism; phosphatidylcholine biosynthesis.</text>
</comment>
<evidence type="ECO:0000256" key="17">
    <source>
        <dbReference type="HAMAP-Rule" id="MF_03216"/>
    </source>
</evidence>
<evidence type="ECO:0000256" key="10">
    <source>
        <dbReference type="ARBA" id="ARBA00023098"/>
    </source>
</evidence>
<dbReference type="STRING" id="1071378.G0W409"/>
<keyword evidence="12 17" id="KW-0472">Membrane</keyword>
<feature type="transmembrane region" description="Helical" evidence="18">
    <location>
        <begin position="117"/>
        <end position="138"/>
    </location>
</feature>
<dbReference type="PROSITE" id="PS51599">
    <property type="entry name" value="SAM_PEMT_PEM2"/>
    <property type="match status" value="1"/>
</dbReference>
<organism evidence="19 20">
    <name type="scientific">Naumovozyma dairenensis (strain ATCC 10597 / BCRC 20456 / CBS 421 / NBRC 0211 / NRRL Y-12639)</name>
    <name type="common">Saccharomyces dairenensis</name>
    <dbReference type="NCBI Taxonomy" id="1071378"/>
    <lineage>
        <taxon>Eukaryota</taxon>
        <taxon>Fungi</taxon>
        <taxon>Dikarya</taxon>
        <taxon>Ascomycota</taxon>
        <taxon>Saccharomycotina</taxon>
        <taxon>Saccharomycetes</taxon>
        <taxon>Saccharomycetales</taxon>
        <taxon>Saccharomycetaceae</taxon>
        <taxon>Naumovozyma</taxon>
    </lineage>
</organism>
<evidence type="ECO:0000256" key="14">
    <source>
        <dbReference type="ARBA" id="ARBA00023264"/>
    </source>
</evidence>
<feature type="topological domain" description="Lumenal" evidence="17">
    <location>
        <begin position="144"/>
        <end position="186"/>
    </location>
</feature>
<gene>
    <name evidence="19" type="primary">NDAI0A03900</name>
    <name evidence="19" type="ordered locus">NDAI_0A03900</name>
</gene>
<dbReference type="AlphaFoldDB" id="G0W409"/>
<feature type="topological domain" description="Cytoplasmic" evidence="17">
    <location>
        <begin position="208"/>
        <end position="228"/>
    </location>
</feature>
<feature type="transmembrane region" description="Helical" evidence="18">
    <location>
        <begin position="42"/>
        <end position="59"/>
    </location>
</feature>
<keyword evidence="6 17" id="KW-0949">S-adenosyl-L-methionine</keyword>
<accession>G0W409</accession>
<dbReference type="GO" id="GO:0000773">
    <property type="term" value="F:phosphatidyl-N-methylethanolamine N-methyltransferase activity"/>
    <property type="evidence" value="ECO:0007669"/>
    <property type="project" value="UniProtKB-UniRule"/>
</dbReference>
<evidence type="ECO:0000256" key="2">
    <source>
        <dbReference type="ARBA" id="ARBA00005189"/>
    </source>
</evidence>
<evidence type="ECO:0000256" key="9">
    <source>
        <dbReference type="ARBA" id="ARBA00022989"/>
    </source>
</evidence>
<evidence type="ECO:0000256" key="6">
    <source>
        <dbReference type="ARBA" id="ARBA00022691"/>
    </source>
</evidence>
<dbReference type="eggNOG" id="KOG4142">
    <property type="taxonomic scope" value="Eukaryota"/>
</dbReference>
<dbReference type="GeneID" id="11493925"/>
<dbReference type="InterPro" id="IPR024960">
    <property type="entry name" value="PEMT/MFAP"/>
</dbReference>
<evidence type="ECO:0000256" key="1">
    <source>
        <dbReference type="ARBA" id="ARBA00004969"/>
    </source>
</evidence>
<evidence type="ECO:0000256" key="7">
    <source>
        <dbReference type="ARBA" id="ARBA00022692"/>
    </source>
</evidence>
<comment type="function">
    <text evidence="17">Catalyzes the second two steps of the methylation pathway of phosphatidylcholine biosynthesis, the SAM-dependent methylation of phosphatidylmonomethylethanolamine (PMME) to phosphatidyldimethylethanolamine (PDME) and of PDME to phosphatidylcholine (PC).</text>
</comment>
<dbReference type="HAMAP" id="MF_03216">
    <property type="entry name" value="PLMT"/>
    <property type="match status" value="1"/>
</dbReference>
<evidence type="ECO:0000256" key="8">
    <source>
        <dbReference type="ARBA" id="ARBA00022824"/>
    </source>
</evidence>